<name>A0A5B1C8R3_9BACT</name>
<reference evidence="1 2" key="1">
    <citation type="submission" date="2019-08" db="EMBL/GenBank/DDBJ databases">
        <title>Deep-cultivation of Planctomycetes and their phenomic and genomic characterization uncovers novel biology.</title>
        <authorList>
            <person name="Wiegand S."/>
            <person name="Jogler M."/>
            <person name="Boedeker C."/>
            <person name="Pinto D."/>
            <person name="Vollmers J."/>
            <person name="Rivas-Marin E."/>
            <person name="Kohn T."/>
            <person name="Peeters S.H."/>
            <person name="Heuer A."/>
            <person name="Rast P."/>
            <person name="Oberbeckmann S."/>
            <person name="Bunk B."/>
            <person name="Jeske O."/>
            <person name="Meyerdierks A."/>
            <person name="Storesund J.E."/>
            <person name="Kallscheuer N."/>
            <person name="Luecker S."/>
            <person name="Lage O.M."/>
            <person name="Pohl T."/>
            <person name="Merkel B.J."/>
            <person name="Hornburger P."/>
            <person name="Mueller R.-W."/>
            <person name="Bruemmer F."/>
            <person name="Labrenz M."/>
            <person name="Spormann A.M."/>
            <person name="Op Den Camp H."/>
            <person name="Overmann J."/>
            <person name="Amann R."/>
            <person name="Jetten M.S.M."/>
            <person name="Mascher T."/>
            <person name="Medema M.H."/>
            <person name="Devos D.P."/>
            <person name="Kaster A.-K."/>
            <person name="Ovreas L."/>
            <person name="Rohde M."/>
            <person name="Galperin M.Y."/>
            <person name="Jogler C."/>
        </authorList>
    </citation>
    <scope>NUCLEOTIDE SEQUENCE [LARGE SCALE GENOMIC DNA]</scope>
    <source>
        <strain evidence="1 2">LF1</strain>
    </source>
</reference>
<protein>
    <submittedName>
        <fullName evidence="1">Uncharacterized protein</fullName>
    </submittedName>
</protein>
<evidence type="ECO:0000313" key="1">
    <source>
        <dbReference type="EMBL" id="KAA1257507.1"/>
    </source>
</evidence>
<dbReference type="Proteomes" id="UP000322699">
    <property type="component" value="Unassembled WGS sequence"/>
</dbReference>
<accession>A0A5B1C8R3</accession>
<proteinExistence type="predicted"/>
<evidence type="ECO:0000313" key="2">
    <source>
        <dbReference type="Proteomes" id="UP000322699"/>
    </source>
</evidence>
<sequence>MVNFLVCLQVFRRRPVMRTVIRLKCMELTPDQQQFVESLRSHKRTLHELRMQAQSLPRSLRAGALLHVFVDSNDYGDQQTAGRLLVDLQPTCPHPLEDVLDAIAPTWNVSVEELPFYLSDVFGPKLVADTALTLASRFDESDRRNRALGTVAWWLKRRIQDGG</sequence>
<organism evidence="1 2">
    <name type="scientific">Rubripirellula obstinata</name>
    <dbReference type="NCBI Taxonomy" id="406547"/>
    <lineage>
        <taxon>Bacteria</taxon>
        <taxon>Pseudomonadati</taxon>
        <taxon>Planctomycetota</taxon>
        <taxon>Planctomycetia</taxon>
        <taxon>Pirellulales</taxon>
        <taxon>Pirellulaceae</taxon>
        <taxon>Rubripirellula</taxon>
    </lineage>
</organism>
<keyword evidence="2" id="KW-1185">Reference proteome</keyword>
<dbReference type="EMBL" id="VRLW01000002">
    <property type="protein sequence ID" value="KAA1257507.1"/>
    <property type="molecule type" value="Genomic_DNA"/>
</dbReference>
<dbReference type="AlphaFoldDB" id="A0A5B1C8R3"/>
<comment type="caution">
    <text evidence="1">The sequence shown here is derived from an EMBL/GenBank/DDBJ whole genome shotgun (WGS) entry which is preliminary data.</text>
</comment>
<gene>
    <name evidence="1" type="ORF">LF1_53560</name>
</gene>